<evidence type="ECO:0000313" key="3">
    <source>
        <dbReference type="EMBL" id="KAF7195415.1"/>
    </source>
</evidence>
<feature type="domain" description="Nudix hydrolase" evidence="2">
    <location>
        <begin position="15"/>
        <end position="170"/>
    </location>
</feature>
<dbReference type="GO" id="GO:0006167">
    <property type="term" value="P:AMP biosynthetic process"/>
    <property type="evidence" value="ECO:0007669"/>
    <property type="project" value="TreeGrafter"/>
</dbReference>
<dbReference type="EMBL" id="JABCIY010000040">
    <property type="protein sequence ID" value="KAF7195415.1"/>
    <property type="molecule type" value="Genomic_DNA"/>
</dbReference>
<proteinExistence type="predicted"/>
<dbReference type="Gene3D" id="3.90.79.10">
    <property type="entry name" value="Nucleoside Triphosphate Pyrophosphohydrolase"/>
    <property type="match status" value="1"/>
</dbReference>
<name>A0A8H6VKU2_9PEZI</name>
<protein>
    <recommendedName>
        <fullName evidence="2">Nudix hydrolase domain-containing protein</fullName>
    </recommendedName>
</protein>
<dbReference type="InterPro" id="IPR020084">
    <property type="entry name" value="NUDIX_hydrolase_CS"/>
</dbReference>
<evidence type="ECO:0000313" key="4">
    <source>
        <dbReference type="Proteomes" id="UP000660729"/>
    </source>
</evidence>
<dbReference type="Proteomes" id="UP000660729">
    <property type="component" value="Unassembled WGS sequence"/>
</dbReference>
<dbReference type="GO" id="GO:0004081">
    <property type="term" value="F:bis(5'-nucleosyl)-tetraphosphatase (asymmetrical) activity"/>
    <property type="evidence" value="ECO:0007669"/>
    <property type="project" value="TreeGrafter"/>
</dbReference>
<comment type="caution">
    <text evidence="3">The sequence shown here is derived from an EMBL/GenBank/DDBJ whole genome shotgun (WGS) entry which is preliminary data.</text>
</comment>
<dbReference type="InterPro" id="IPR015797">
    <property type="entry name" value="NUDIX_hydrolase-like_dom_sf"/>
</dbReference>
<dbReference type="GO" id="GO:0006754">
    <property type="term" value="P:ATP biosynthetic process"/>
    <property type="evidence" value="ECO:0007669"/>
    <property type="project" value="TreeGrafter"/>
</dbReference>
<dbReference type="Pfam" id="PF00293">
    <property type="entry name" value="NUDIX"/>
    <property type="match status" value="1"/>
</dbReference>
<accession>A0A8H6VKU2</accession>
<evidence type="ECO:0000259" key="2">
    <source>
        <dbReference type="PROSITE" id="PS51462"/>
    </source>
</evidence>
<dbReference type="PROSITE" id="PS51462">
    <property type="entry name" value="NUDIX"/>
    <property type="match status" value="1"/>
</dbReference>
<dbReference type="SUPFAM" id="SSF55811">
    <property type="entry name" value="Nudix"/>
    <property type="match status" value="1"/>
</dbReference>
<organism evidence="3 4">
    <name type="scientific">Pseudocercospora fuligena</name>
    <dbReference type="NCBI Taxonomy" id="685502"/>
    <lineage>
        <taxon>Eukaryota</taxon>
        <taxon>Fungi</taxon>
        <taxon>Dikarya</taxon>
        <taxon>Ascomycota</taxon>
        <taxon>Pezizomycotina</taxon>
        <taxon>Dothideomycetes</taxon>
        <taxon>Dothideomycetidae</taxon>
        <taxon>Mycosphaerellales</taxon>
        <taxon>Mycosphaerellaceae</taxon>
        <taxon>Pseudocercospora</taxon>
    </lineage>
</organism>
<dbReference type="PANTHER" id="PTHR21340">
    <property type="entry name" value="DIADENOSINE 5,5-P1,P4-TETRAPHOSPHATE PYROPHOSPHOHYDROLASE MUTT"/>
    <property type="match status" value="1"/>
</dbReference>
<dbReference type="PANTHER" id="PTHR21340:SF0">
    <property type="entry name" value="BIS(5'-NUCLEOSYL)-TETRAPHOSPHATASE [ASYMMETRICAL]"/>
    <property type="match status" value="1"/>
</dbReference>
<keyword evidence="1" id="KW-0378">Hydrolase</keyword>
<dbReference type="AlphaFoldDB" id="A0A8H6VKU2"/>
<sequence length="180" mass="20995">MAASHFETHQYTSEYFVESAGTILFKTSTRQICLVKHHERNEYLLPKGRRNVGESRQETAVRETREETGFPTKLLPVTLRSRCTPNVEETEFTPDEPRRFESITEPFMVGHRLIPHAGIKLIWWYIGAIDEEAVREKGEEQFSAELFGFDEAVKALHYQQDRDVVTRAIEVFEDTFSRNQ</sequence>
<reference evidence="3" key="1">
    <citation type="submission" date="2020-04" db="EMBL/GenBank/DDBJ databases">
        <title>Draft genome resource of the tomato pathogen Pseudocercospora fuligena.</title>
        <authorList>
            <person name="Zaccaron A."/>
        </authorList>
    </citation>
    <scope>NUCLEOTIDE SEQUENCE</scope>
    <source>
        <strain evidence="3">PF001</strain>
    </source>
</reference>
<dbReference type="InterPro" id="IPR000086">
    <property type="entry name" value="NUDIX_hydrolase_dom"/>
</dbReference>
<keyword evidence="4" id="KW-1185">Reference proteome</keyword>
<gene>
    <name evidence="3" type="ORF">HII31_03307</name>
</gene>
<dbReference type="OrthoDB" id="10259236at2759"/>
<dbReference type="InterPro" id="IPR051325">
    <property type="entry name" value="Nudix_hydrolase_domain"/>
</dbReference>
<evidence type="ECO:0000256" key="1">
    <source>
        <dbReference type="ARBA" id="ARBA00022801"/>
    </source>
</evidence>
<dbReference type="PROSITE" id="PS00893">
    <property type="entry name" value="NUDIX_BOX"/>
    <property type="match status" value="1"/>
</dbReference>